<comment type="function">
    <text evidence="3">Catalyzes the stereoselective decarboxylation of 2-oxo-4-hydroxy-4-carboxy-5-ureidoimidazoline (OHCU) to (S)-allantoin.</text>
</comment>
<dbReference type="InterPro" id="IPR023416">
    <property type="entry name" value="Transthyretin/HIU_hydrolase_d"/>
</dbReference>
<dbReference type="GO" id="GO:0000255">
    <property type="term" value="P:allantoin metabolic process"/>
    <property type="evidence" value="ECO:0007669"/>
    <property type="project" value="InterPro"/>
</dbReference>
<dbReference type="EC" id="4.1.1.97" evidence="6"/>
<dbReference type="InterPro" id="IPR036778">
    <property type="entry name" value="OHCU_decarboxylase_sf"/>
</dbReference>
<feature type="binding site" evidence="14">
    <location>
        <position position="297"/>
    </location>
    <ligand>
        <name>substrate</name>
    </ligand>
</feature>
<name>A0A9W7ANX0_9STRA</name>
<dbReference type="InterPro" id="IPR017580">
    <property type="entry name" value="OHCU_decarboxylase-1"/>
</dbReference>
<dbReference type="SUPFAM" id="SSF49472">
    <property type="entry name" value="Transthyretin (synonym: prealbumin)"/>
    <property type="match status" value="1"/>
</dbReference>
<evidence type="ECO:0000259" key="16">
    <source>
        <dbReference type="Pfam" id="PF09349"/>
    </source>
</evidence>
<dbReference type="NCBIfam" id="TIGR03164">
    <property type="entry name" value="UHCUDC"/>
    <property type="match status" value="1"/>
</dbReference>
<evidence type="ECO:0000256" key="3">
    <source>
        <dbReference type="ARBA" id="ARBA00002506"/>
    </source>
</evidence>
<dbReference type="CDD" id="cd05822">
    <property type="entry name" value="TLP_HIUase"/>
    <property type="match status" value="1"/>
</dbReference>
<comment type="similarity">
    <text evidence="5">Belongs to the OHCU decarboxylase family.</text>
</comment>
<dbReference type="PANTHER" id="PTHR43466:SF1">
    <property type="entry name" value="2-OXO-4-HYDROXY-4-CARBOXY-5-UREIDOIMIDAZOLINE DECARBOXYLASE-RELATED"/>
    <property type="match status" value="1"/>
</dbReference>
<dbReference type="GO" id="GO:0033971">
    <property type="term" value="F:hydroxyisourate hydrolase activity"/>
    <property type="evidence" value="ECO:0007669"/>
    <property type="project" value="UniProtKB-EC"/>
</dbReference>
<evidence type="ECO:0000256" key="10">
    <source>
        <dbReference type="ARBA" id="ARBA00022801"/>
    </source>
</evidence>
<feature type="binding site" evidence="14">
    <location>
        <position position="227"/>
    </location>
    <ligand>
        <name>substrate</name>
    </ligand>
</feature>
<comment type="catalytic activity">
    <reaction evidence="1">
        <text>5-hydroxyisourate + H2O = 5-hydroxy-2-oxo-4-ureido-2,5-dihydro-1H-imidazole-5-carboxylate + H(+)</text>
        <dbReference type="Rhea" id="RHEA:23736"/>
        <dbReference type="ChEBI" id="CHEBI:15377"/>
        <dbReference type="ChEBI" id="CHEBI:15378"/>
        <dbReference type="ChEBI" id="CHEBI:18072"/>
        <dbReference type="ChEBI" id="CHEBI:58639"/>
        <dbReference type="EC" id="3.5.2.17"/>
    </reaction>
</comment>
<dbReference type="GO" id="GO:0019628">
    <property type="term" value="P:urate catabolic process"/>
    <property type="evidence" value="ECO:0007669"/>
    <property type="project" value="TreeGrafter"/>
</dbReference>
<dbReference type="InterPro" id="IPR036817">
    <property type="entry name" value="Transthyretin/HIU_hydrolase_sf"/>
</dbReference>
<evidence type="ECO:0000256" key="4">
    <source>
        <dbReference type="ARBA" id="ARBA00004754"/>
    </source>
</evidence>
<evidence type="ECO:0000256" key="2">
    <source>
        <dbReference type="ARBA" id="ARBA00001163"/>
    </source>
</evidence>
<dbReference type="Pfam" id="PF09349">
    <property type="entry name" value="OHCU_decarbox"/>
    <property type="match status" value="1"/>
</dbReference>
<keyword evidence="8" id="KW-0659">Purine metabolism</keyword>
<dbReference type="EMBL" id="BRXY01000181">
    <property type="protein sequence ID" value="GMH74651.1"/>
    <property type="molecule type" value="Genomic_DNA"/>
</dbReference>
<dbReference type="InterPro" id="IPR014306">
    <property type="entry name" value="Hydroxyisourate_hydrolase"/>
</dbReference>
<evidence type="ECO:0000259" key="15">
    <source>
        <dbReference type="Pfam" id="PF00576"/>
    </source>
</evidence>
<dbReference type="PRINTS" id="PR00189">
    <property type="entry name" value="TRNSTHYRETIN"/>
</dbReference>
<dbReference type="Gene3D" id="1.10.3330.10">
    <property type="entry name" value="Oxo-4-hydroxy-4-carboxy-5-ureidoimidazoline decarboxylase"/>
    <property type="match status" value="1"/>
</dbReference>
<keyword evidence="11" id="KW-0456">Lyase</keyword>
<evidence type="ECO:0000256" key="9">
    <source>
        <dbReference type="ARBA" id="ARBA00022793"/>
    </source>
</evidence>
<dbReference type="Proteomes" id="UP001165085">
    <property type="component" value="Unassembled WGS sequence"/>
</dbReference>
<evidence type="ECO:0000313" key="18">
    <source>
        <dbReference type="Proteomes" id="UP001165085"/>
    </source>
</evidence>
<proteinExistence type="inferred from homology"/>
<dbReference type="GO" id="GO:0005777">
    <property type="term" value="C:peroxisome"/>
    <property type="evidence" value="ECO:0007669"/>
    <property type="project" value="TreeGrafter"/>
</dbReference>
<organism evidence="17 18">
    <name type="scientific">Triparma strigata</name>
    <dbReference type="NCBI Taxonomy" id="1606541"/>
    <lineage>
        <taxon>Eukaryota</taxon>
        <taxon>Sar</taxon>
        <taxon>Stramenopiles</taxon>
        <taxon>Ochrophyta</taxon>
        <taxon>Bolidophyceae</taxon>
        <taxon>Parmales</taxon>
        <taxon>Triparmaceae</taxon>
        <taxon>Triparma</taxon>
    </lineage>
</organism>
<dbReference type="GO" id="GO:0006144">
    <property type="term" value="P:purine nucleobase metabolic process"/>
    <property type="evidence" value="ECO:0007669"/>
    <property type="project" value="UniProtKB-KW"/>
</dbReference>
<dbReference type="PROSITE" id="PS00768">
    <property type="entry name" value="TRANSTHYRETIN_1"/>
    <property type="match status" value="1"/>
</dbReference>
<keyword evidence="18" id="KW-1185">Reference proteome</keyword>
<dbReference type="InterPro" id="IPR023418">
    <property type="entry name" value="Thyroxine_BS"/>
</dbReference>
<dbReference type="GO" id="GO:0051997">
    <property type="term" value="F:2-oxo-4-hydroxy-4-carboxy-5-ureidoimidazoline decarboxylase activity"/>
    <property type="evidence" value="ECO:0007669"/>
    <property type="project" value="UniProtKB-EC"/>
</dbReference>
<dbReference type="EC" id="3.5.2.17" evidence="7"/>
<protein>
    <recommendedName>
        <fullName evidence="13">Parahox neighbor</fullName>
        <ecNumber evidence="7">3.5.2.17</ecNumber>
        <ecNumber evidence="6">4.1.1.97</ecNumber>
    </recommendedName>
    <alternativeName>
        <fullName evidence="12">Ureidoimidazoline (2-oxo-4-hydroxy-4-carboxy-5-) decarboxylase</fullName>
    </alternativeName>
</protein>
<feature type="domain" description="Transthyretin/hydroxyisourate hydrolase" evidence="15">
    <location>
        <begin position="185"/>
        <end position="299"/>
    </location>
</feature>
<gene>
    <name evidence="17" type="ORF">TrST_g3988</name>
</gene>
<keyword evidence="9" id="KW-0210">Decarboxylase</keyword>
<evidence type="ECO:0000256" key="13">
    <source>
        <dbReference type="ARBA" id="ARBA00032116"/>
    </source>
</evidence>
<dbReference type="Pfam" id="PF00576">
    <property type="entry name" value="Transthyretin"/>
    <property type="match status" value="1"/>
</dbReference>
<dbReference type="Gene3D" id="2.60.40.180">
    <property type="entry name" value="Transthyretin/hydroxyisourate hydrolase domain"/>
    <property type="match status" value="1"/>
</dbReference>
<comment type="caution">
    <text evidence="17">The sequence shown here is derived from an EMBL/GenBank/DDBJ whole genome shotgun (WGS) entry which is preliminary data.</text>
</comment>
<comment type="pathway">
    <text evidence="4">Purine metabolism; urate degradation; (S)-allantoin from urate: step 3/3.</text>
</comment>
<dbReference type="InterPro" id="IPR018020">
    <property type="entry name" value="OHCU_decarboxylase"/>
</dbReference>
<feature type="domain" description="Oxo-4-hydroxy-4-carboxy-5-ureidoimidazoline decarboxylase" evidence="16">
    <location>
        <begin position="17"/>
        <end position="173"/>
    </location>
</feature>
<evidence type="ECO:0000256" key="12">
    <source>
        <dbReference type="ARBA" id="ARBA00030624"/>
    </source>
</evidence>
<dbReference type="OrthoDB" id="10265230at2759"/>
<keyword evidence="10" id="KW-0378">Hydrolase</keyword>
<evidence type="ECO:0000256" key="6">
    <source>
        <dbReference type="ARBA" id="ARBA00012257"/>
    </source>
</evidence>
<dbReference type="AlphaFoldDB" id="A0A9W7ANX0"/>
<dbReference type="InterPro" id="IPR000895">
    <property type="entry name" value="Transthyretin/HIU_hydrolase"/>
</dbReference>
<dbReference type="PANTHER" id="PTHR43466">
    <property type="entry name" value="2-OXO-4-HYDROXY-4-CARBOXY-5-UREIDOIMIDAZOLINE DECARBOXYLASE-RELATED"/>
    <property type="match status" value="1"/>
</dbReference>
<reference evidence="18" key="1">
    <citation type="journal article" date="2023" name="Commun. Biol.">
        <title>Genome analysis of Parmales, the sister group of diatoms, reveals the evolutionary specialization of diatoms from phago-mixotrophs to photoautotrophs.</title>
        <authorList>
            <person name="Ban H."/>
            <person name="Sato S."/>
            <person name="Yoshikawa S."/>
            <person name="Yamada K."/>
            <person name="Nakamura Y."/>
            <person name="Ichinomiya M."/>
            <person name="Sato N."/>
            <person name="Blanc-Mathieu R."/>
            <person name="Endo H."/>
            <person name="Kuwata A."/>
            <person name="Ogata H."/>
        </authorList>
    </citation>
    <scope>NUCLEOTIDE SEQUENCE [LARGE SCALE GENOMIC DNA]</scope>
    <source>
        <strain evidence="18">NIES 3701</strain>
    </source>
</reference>
<feature type="binding site" evidence="14">
    <location>
        <position position="188"/>
    </location>
    <ligand>
        <name>substrate</name>
    </ligand>
</feature>
<evidence type="ECO:0000256" key="7">
    <source>
        <dbReference type="ARBA" id="ARBA00012609"/>
    </source>
</evidence>
<sequence length="300" mass="32783">MSSSPSPPLSLSSLSGLSEESFVAAVGGVYENSPWVASAVFTNLKPLSITSIASLHAAMKEVVETAEERKKLELINSHPDLAGKAALADELTEESKEEQSKAGLNSLTKEELEQFTKMNEKYKSKFGFVFILAVRNATKYTILKSFEARLKNTRMKEFEECITQIHKIAWMRLLTILEPADTGFLTCHVLDTASGKPANDMDITLERLSGTGPLGVIGSFVTNSDGRLTSGRALTGKDFSVGIYKWTFEVGDYFAKEGAKLAGTPFLTSVPLVFGIDDPEDHYHVPLLCSPYGYSTYRGS</sequence>
<evidence type="ECO:0000256" key="5">
    <source>
        <dbReference type="ARBA" id="ARBA00005793"/>
    </source>
</evidence>
<dbReference type="SUPFAM" id="SSF158694">
    <property type="entry name" value="UraD-Like"/>
    <property type="match status" value="1"/>
</dbReference>
<evidence type="ECO:0000256" key="1">
    <source>
        <dbReference type="ARBA" id="ARBA00001043"/>
    </source>
</evidence>
<evidence type="ECO:0000256" key="8">
    <source>
        <dbReference type="ARBA" id="ARBA00022631"/>
    </source>
</evidence>
<accession>A0A9W7ANX0</accession>
<evidence type="ECO:0000256" key="14">
    <source>
        <dbReference type="PIRSR" id="PIRSR600895-51"/>
    </source>
</evidence>
<evidence type="ECO:0000313" key="17">
    <source>
        <dbReference type="EMBL" id="GMH74651.1"/>
    </source>
</evidence>
<evidence type="ECO:0000256" key="11">
    <source>
        <dbReference type="ARBA" id="ARBA00023239"/>
    </source>
</evidence>
<comment type="catalytic activity">
    <reaction evidence="2">
        <text>5-hydroxy-2-oxo-4-ureido-2,5-dihydro-1H-imidazole-5-carboxylate + H(+) = (S)-allantoin + CO2</text>
        <dbReference type="Rhea" id="RHEA:26301"/>
        <dbReference type="ChEBI" id="CHEBI:15378"/>
        <dbReference type="ChEBI" id="CHEBI:15678"/>
        <dbReference type="ChEBI" id="CHEBI:16526"/>
        <dbReference type="ChEBI" id="CHEBI:58639"/>
        <dbReference type="EC" id="4.1.1.97"/>
    </reaction>
</comment>
<dbReference type="NCBIfam" id="TIGR02962">
    <property type="entry name" value="hdxy_isourate"/>
    <property type="match status" value="1"/>
</dbReference>